<evidence type="ECO:0000313" key="3">
    <source>
        <dbReference type="Proteomes" id="UP000688137"/>
    </source>
</evidence>
<keyword evidence="3" id="KW-1185">Reference proteome</keyword>
<dbReference type="Proteomes" id="UP000688137">
    <property type="component" value="Unassembled WGS sequence"/>
</dbReference>
<accession>A0A8S1P522</accession>
<dbReference type="OMA" id="QMSREST"/>
<evidence type="ECO:0000313" key="2">
    <source>
        <dbReference type="EMBL" id="CAD8098137.1"/>
    </source>
</evidence>
<feature type="region of interest" description="Disordered" evidence="1">
    <location>
        <begin position="1"/>
        <end position="21"/>
    </location>
</feature>
<comment type="caution">
    <text evidence="2">The sequence shown here is derived from an EMBL/GenBank/DDBJ whole genome shotgun (WGS) entry which is preliminary data.</text>
</comment>
<protein>
    <submittedName>
        <fullName evidence="2">Uncharacterized protein</fullName>
    </submittedName>
</protein>
<gene>
    <name evidence="2" type="ORF">PPRIM_AZ9-3.1.T1060068</name>
</gene>
<name>A0A8S1P522_PARPR</name>
<dbReference type="AlphaFoldDB" id="A0A8S1P522"/>
<reference evidence="2" key="1">
    <citation type="submission" date="2021-01" db="EMBL/GenBank/DDBJ databases">
        <authorList>
            <consortium name="Genoscope - CEA"/>
            <person name="William W."/>
        </authorList>
    </citation>
    <scope>NUCLEOTIDE SEQUENCE</scope>
</reference>
<proteinExistence type="predicted"/>
<dbReference type="EMBL" id="CAJJDM010000109">
    <property type="protein sequence ID" value="CAD8098137.1"/>
    <property type="molecule type" value="Genomic_DNA"/>
</dbReference>
<sequence>MGCSESTHYKSSLQMSRESTLDTCRNSPVKTNIKLVEDDILDFEDFDTSELAIEQTAFHFYDSLLKRIVTVPKLKSIKTSTILKRRKDNQKY</sequence>
<organism evidence="2 3">
    <name type="scientific">Paramecium primaurelia</name>
    <dbReference type="NCBI Taxonomy" id="5886"/>
    <lineage>
        <taxon>Eukaryota</taxon>
        <taxon>Sar</taxon>
        <taxon>Alveolata</taxon>
        <taxon>Ciliophora</taxon>
        <taxon>Intramacronucleata</taxon>
        <taxon>Oligohymenophorea</taxon>
        <taxon>Peniculida</taxon>
        <taxon>Parameciidae</taxon>
        <taxon>Paramecium</taxon>
    </lineage>
</organism>
<evidence type="ECO:0000256" key="1">
    <source>
        <dbReference type="SAM" id="MobiDB-lite"/>
    </source>
</evidence>